<feature type="region of interest" description="Disordered" evidence="3">
    <location>
        <begin position="66"/>
        <end position="90"/>
    </location>
</feature>
<dbReference type="PANTHER" id="PTHR30629">
    <property type="entry name" value="PROPHAGE INTEGRASE"/>
    <property type="match status" value="1"/>
</dbReference>
<feature type="domain" description="Integrase DNA-binding" evidence="4">
    <location>
        <begin position="4"/>
        <end position="73"/>
    </location>
</feature>
<comment type="caution">
    <text evidence="5">The sequence shown here is derived from an EMBL/GenBank/DDBJ whole genome shotgun (WGS) entry which is preliminary data.</text>
</comment>
<dbReference type="GO" id="GO:0015074">
    <property type="term" value="P:DNA integration"/>
    <property type="evidence" value="ECO:0007669"/>
    <property type="project" value="UniProtKB-KW"/>
</dbReference>
<evidence type="ECO:0000256" key="1">
    <source>
        <dbReference type="ARBA" id="ARBA00008857"/>
    </source>
</evidence>
<dbReference type="InterPro" id="IPR038488">
    <property type="entry name" value="Integrase_DNA-bd_sf"/>
</dbReference>
<comment type="similarity">
    <text evidence="1">Belongs to the 'phage' integrase family.</text>
</comment>
<evidence type="ECO:0000259" key="4">
    <source>
        <dbReference type="Pfam" id="PF13356"/>
    </source>
</evidence>
<dbReference type="AlphaFoldDB" id="A0A521FY70"/>
<sequence length="123" mass="14240">MSKLTAVQIRQAKPKEKPYKLPDGQGLYFHVAESGKSTWRYRFRIDGKESTCVLGEYPDMSLEQAREQVKAGKNQSHERQKEKQAVIEQQKAGREAVAREWMERQPYQSRPVGAGTRCLPLYR</sequence>
<organism evidence="5 6">
    <name type="scientific">Candidatus Electronema aureum</name>
    <dbReference type="NCBI Taxonomy" id="2005002"/>
    <lineage>
        <taxon>Bacteria</taxon>
        <taxon>Pseudomonadati</taxon>
        <taxon>Thermodesulfobacteriota</taxon>
        <taxon>Desulfobulbia</taxon>
        <taxon>Desulfobulbales</taxon>
        <taxon>Desulfobulbaceae</taxon>
        <taxon>Candidatus Electronema</taxon>
    </lineage>
</organism>
<evidence type="ECO:0000256" key="2">
    <source>
        <dbReference type="ARBA" id="ARBA00022908"/>
    </source>
</evidence>
<reference evidence="5" key="1">
    <citation type="submission" date="2017-07" db="EMBL/GenBank/DDBJ databases">
        <title>The cable genome - Insights into the physiology and evolution of filamentous bacteria capable of sulfide oxidation via long distance electron transfer.</title>
        <authorList>
            <person name="Thorup C."/>
            <person name="Bjerg J.T."/>
            <person name="Schreiber L."/>
            <person name="Nielsen L.P."/>
            <person name="Kjeldsen K.U."/>
            <person name="Boesen T."/>
            <person name="Boggild A."/>
            <person name="Meysman F."/>
            <person name="Geelhoed J."/>
            <person name="Schramm A."/>
        </authorList>
    </citation>
    <scope>NUCLEOTIDE SEQUENCE [LARGE SCALE GENOMIC DNA]</scope>
    <source>
        <strain evidence="5">GS</strain>
    </source>
</reference>
<dbReference type="Gene3D" id="3.30.160.390">
    <property type="entry name" value="Integrase, DNA-binding domain"/>
    <property type="match status" value="1"/>
</dbReference>
<name>A0A521FY70_9BACT</name>
<evidence type="ECO:0000256" key="3">
    <source>
        <dbReference type="SAM" id="MobiDB-lite"/>
    </source>
</evidence>
<dbReference type="PANTHER" id="PTHR30629:SF2">
    <property type="entry name" value="PROPHAGE INTEGRASE INTS-RELATED"/>
    <property type="match status" value="1"/>
</dbReference>
<proteinExistence type="inferred from homology"/>
<keyword evidence="6" id="KW-1185">Reference proteome</keyword>
<dbReference type="Proteomes" id="UP000316238">
    <property type="component" value="Unassembled WGS sequence"/>
</dbReference>
<dbReference type="InterPro" id="IPR050808">
    <property type="entry name" value="Phage_Integrase"/>
</dbReference>
<keyword evidence="2" id="KW-0229">DNA integration</keyword>
<dbReference type="InterPro" id="IPR025166">
    <property type="entry name" value="Integrase_DNA_bind_dom"/>
</dbReference>
<gene>
    <name evidence="5" type="ORF">CDV28_1664</name>
</gene>
<dbReference type="Pfam" id="PF13356">
    <property type="entry name" value="Arm-DNA-bind_3"/>
    <property type="match status" value="1"/>
</dbReference>
<evidence type="ECO:0000313" key="6">
    <source>
        <dbReference type="Proteomes" id="UP000316238"/>
    </source>
</evidence>
<protein>
    <recommendedName>
        <fullName evidence="4">Integrase DNA-binding domain-containing protein</fullName>
    </recommendedName>
</protein>
<evidence type="ECO:0000313" key="5">
    <source>
        <dbReference type="EMBL" id="TAA73717.1"/>
    </source>
</evidence>
<accession>A0A521FY70</accession>
<dbReference type="EMBL" id="NQJD01000066">
    <property type="protein sequence ID" value="TAA73717.1"/>
    <property type="molecule type" value="Genomic_DNA"/>
</dbReference>